<dbReference type="NCBIfam" id="TIGR04183">
    <property type="entry name" value="Por_Secre_tail"/>
    <property type="match status" value="1"/>
</dbReference>
<dbReference type="Gene3D" id="2.130.10.130">
    <property type="entry name" value="Integrin alpha, N-terminal"/>
    <property type="match status" value="2"/>
</dbReference>
<evidence type="ECO:0000256" key="9">
    <source>
        <dbReference type="ARBA" id="ARBA00023273"/>
    </source>
</evidence>
<keyword evidence="8" id="KW-0472">Membrane</keyword>
<comment type="caution">
    <text evidence="12">The sequence shown here is derived from an EMBL/GenBank/DDBJ whole genome shotgun (WGS) entry which is preliminary data.</text>
</comment>
<evidence type="ECO:0000256" key="2">
    <source>
        <dbReference type="ARBA" id="ARBA00004167"/>
    </source>
</evidence>
<dbReference type="Pfam" id="PF22544">
    <property type="entry name" value="HYDIN_VesB_CFA65-like_Ig"/>
    <property type="match status" value="1"/>
</dbReference>
<dbReference type="InterPro" id="IPR013783">
    <property type="entry name" value="Ig-like_fold"/>
</dbReference>
<reference evidence="12 13" key="1">
    <citation type="submission" date="2024-09" db="EMBL/GenBank/DDBJ databases">
        <authorList>
            <person name="D'Angelo T."/>
        </authorList>
    </citation>
    <scope>NUCLEOTIDE SEQUENCE [LARGE SCALE GENOMIC DNA]</scope>
    <source>
        <strain evidence="12">SAG AM-320-E07</strain>
    </source>
</reference>
<comment type="subcellular location">
    <subcellularLocation>
        <location evidence="1">Cell projection</location>
        <location evidence="1">Cilium</location>
    </subcellularLocation>
    <subcellularLocation>
        <location evidence="3">Cytoplasm</location>
    </subcellularLocation>
    <subcellularLocation>
        <location evidence="2">Membrane</location>
        <topology evidence="2">Single-pass membrane protein</topology>
    </subcellularLocation>
</comment>
<evidence type="ECO:0000256" key="4">
    <source>
        <dbReference type="ARBA" id="ARBA00022490"/>
    </source>
</evidence>
<evidence type="ECO:0000259" key="11">
    <source>
        <dbReference type="Pfam" id="PF22544"/>
    </source>
</evidence>
<dbReference type="SUPFAM" id="SSF63829">
    <property type="entry name" value="Calcium-dependent phosphotriesterase"/>
    <property type="match status" value="1"/>
</dbReference>
<evidence type="ECO:0000256" key="1">
    <source>
        <dbReference type="ARBA" id="ARBA00004138"/>
    </source>
</evidence>
<protein>
    <submittedName>
        <fullName evidence="12">Choice-of-anchor D domain-containing protein</fullName>
    </submittedName>
</protein>
<dbReference type="InterPro" id="IPR028994">
    <property type="entry name" value="Integrin_alpha_N"/>
</dbReference>
<evidence type="ECO:0000313" key="12">
    <source>
        <dbReference type="EMBL" id="MFC1572369.1"/>
    </source>
</evidence>
<evidence type="ECO:0000256" key="6">
    <source>
        <dbReference type="ARBA" id="ARBA00022989"/>
    </source>
</evidence>
<dbReference type="InterPro" id="IPR045232">
    <property type="entry name" value="FAM234"/>
</dbReference>
<dbReference type="Proteomes" id="UP001593833">
    <property type="component" value="Unassembled WGS sequence"/>
</dbReference>
<keyword evidence="9" id="KW-0966">Cell projection</keyword>
<dbReference type="NCBIfam" id="NF012200">
    <property type="entry name" value="choice_anch_D"/>
    <property type="match status" value="2"/>
</dbReference>
<gene>
    <name evidence="12" type="ORF">ACFL6M_02110</name>
</gene>
<evidence type="ECO:0000313" key="13">
    <source>
        <dbReference type="Proteomes" id="UP001593833"/>
    </source>
</evidence>
<evidence type="ECO:0000256" key="10">
    <source>
        <dbReference type="SAM" id="SignalP"/>
    </source>
</evidence>
<evidence type="ECO:0000256" key="5">
    <source>
        <dbReference type="ARBA" id="ARBA00022692"/>
    </source>
</evidence>
<dbReference type="Gene3D" id="2.60.40.4070">
    <property type="match status" value="1"/>
</dbReference>
<proteinExistence type="predicted"/>
<keyword evidence="7" id="KW-0969">Cilium</keyword>
<keyword evidence="6" id="KW-1133">Transmembrane helix</keyword>
<keyword evidence="10" id="KW-0732">Signal</keyword>
<feature type="chain" id="PRO_5046476862" evidence="10">
    <location>
        <begin position="32"/>
        <end position="987"/>
    </location>
</feature>
<evidence type="ECO:0000256" key="8">
    <source>
        <dbReference type="ARBA" id="ARBA00023136"/>
    </source>
</evidence>
<keyword evidence="13" id="KW-1185">Reference proteome</keyword>
<feature type="domain" description="HYDIN/VesB/CFA65-like Ig-like" evidence="11">
    <location>
        <begin position="265"/>
        <end position="347"/>
    </location>
</feature>
<dbReference type="PANTHER" id="PTHR21419">
    <property type="match status" value="1"/>
</dbReference>
<keyword evidence="5" id="KW-0812">Transmembrane</keyword>
<dbReference type="PANTHER" id="PTHR21419:SF30">
    <property type="entry name" value="IG-LIKE DOMAIN-CONTAINING PROTEIN"/>
    <property type="match status" value="1"/>
</dbReference>
<keyword evidence="4" id="KW-0963">Cytoplasm</keyword>
<sequence>MRSVSFRDVHRLSTLVFSLAALLLLSLPANGQTVVNVLPAPDYAWGLDYYDGYLWAASDGDGFIYKVDPADGAVLDILPTPYDENHSSFGANHGLAWDGSGFWVAGDYGKDWIYKVGLDGTFLDTLDTPADAIGGLAWDGTYLLVTRYYPNTQADLLQVDTGDGSIVGTIPTQGQQPFGIFYDTTDGTVWNGMDDNDGDPERIWHLNYPSGSVIDHFDAPASSPKGIALGGGYMWVVANEIGGYGRRIYQIDLSGAGTGDIDPLPPEYNFGIIPLGTPGTYPQTLLNVGDGDLTITGITTGAPFFADPVSLPVVLASFESINFEVSFDPQAAGNHAGILRVTSDDFDERILDIPLSGTAVFPEPMINPSPSVLNFPDTGVGMVRGLELDLQNLGYQPLEITTLSSNNGYFRIPKLVLPLTLTTFETLTLAVSFEPQVLGTQNGILTITSNDPATPSLEIGMSGEALFKSWSGGEIIWSAQGIEDVNCVQPIPDLGGDGAPEVVMESYDAGAPGDPHVAFRGNSDGTGVAIWSTGVGGSGGWGDLCLSLVDDLDDDGFPEILRGTAWGGRKIEVRGSEDGELLWEFDTYVHDGGGWVYTVAPMPDVSGDGIPEVLAGAGTAGEPGSGSRRIYCFDGVTGHIRFMYLALEAFNHVTAIDDVNGDDVPDVVGSNADGYVYCVSGASSGLGSQLWSYDTGGNASFVDVIEDVSGDGIADVIAGSWSGQVFCLDGTTGDWVWRSPIGNWILQTRVIDDVTGDGISDVAVCNTGNSFRVLNGSDGTLHWSKSTGGNVWSIYPIPDVDGDGVTDVLAGAQDDLVYCVSGASDDTIGDVIWTTYVGALVFSVRSIGDVNHNGTPDVIAGTQYLNGSGGRIFCIEGGRPLAHVDSETPAAGTSIRLLGAHPNPAVTTSTIFLQTSPDFDGNLEIDIYDLAGRRVQSLARKAQPGLNQLLWDGRIHNGLDASNGVYFYRLRGQEDEAGSGGKITLQR</sequence>
<name>A0ABV6YJ87_UNCEI</name>
<accession>A0ABV6YJ87</accession>
<dbReference type="InterPro" id="IPR026444">
    <property type="entry name" value="Secre_tail"/>
</dbReference>
<dbReference type="EMBL" id="JBHPKH010000013">
    <property type="protein sequence ID" value="MFC1572369.1"/>
    <property type="molecule type" value="Genomic_DNA"/>
</dbReference>
<feature type="signal peptide" evidence="10">
    <location>
        <begin position="1"/>
        <end position="31"/>
    </location>
</feature>
<organism evidence="12 13">
    <name type="scientific">Eiseniibacteriota bacterium</name>
    <dbReference type="NCBI Taxonomy" id="2212470"/>
    <lineage>
        <taxon>Bacteria</taxon>
        <taxon>Candidatus Eiseniibacteriota</taxon>
    </lineage>
</organism>
<evidence type="ECO:0000256" key="7">
    <source>
        <dbReference type="ARBA" id="ARBA00023069"/>
    </source>
</evidence>
<dbReference type="SUPFAM" id="SSF69318">
    <property type="entry name" value="Integrin alpha N-terminal domain"/>
    <property type="match status" value="2"/>
</dbReference>
<dbReference type="Gene3D" id="2.60.40.10">
    <property type="entry name" value="Immunoglobulins"/>
    <property type="match status" value="2"/>
</dbReference>
<evidence type="ECO:0000256" key="3">
    <source>
        <dbReference type="ARBA" id="ARBA00004496"/>
    </source>
</evidence>
<dbReference type="InterPro" id="IPR053879">
    <property type="entry name" value="HYDIN_VesB_CFA65-like_Ig"/>
</dbReference>